<evidence type="ECO:0000256" key="8">
    <source>
        <dbReference type="ARBA" id="ARBA00023242"/>
    </source>
</evidence>
<dbReference type="AlphaFoldDB" id="A0A8C2D3U4"/>
<dbReference type="InterPro" id="IPR006628">
    <property type="entry name" value="PUR-bd_fam"/>
</dbReference>
<evidence type="ECO:0000256" key="6">
    <source>
        <dbReference type="ARBA" id="ARBA00023159"/>
    </source>
</evidence>
<evidence type="ECO:0000256" key="4">
    <source>
        <dbReference type="ARBA" id="ARBA00023015"/>
    </source>
</evidence>
<dbReference type="FunFam" id="3.30.2450.30:FF:000001">
    <property type="entry name" value="Purine-rich element binding protein A"/>
    <property type="match status" value="1"/>
</dbReference>
<dbReference type="Gene3D" id="3.10.450.700">
    <property type="match status" value="1"/>
</dbReference>
<keyword evidence="5" id="KW-0238">DNA-binding</keyword>
<dbReference type="GO" id="GO:0005634">
    <property type="term" value="C:nucleus"/>
    <property type="evidence" value="ECO:0007669"/>
    <property type="project" value="UniProtKB-SubCell"/>
</dbReference>
<dbReference type="GO" id="GO:0000977">
    <property type="term" value="F:RNA polymerase II transcription regulatory region sequence-specific DNA binding"/>
    <property type="evidence" value="ECO:0007669"/>
    <property type="project" value="InterPro"/>
</dbReference>
<sequence length="299" mass="34168">YAHWDAGSVGGAALIPADGRMTSGYSQQYASGKASDIQELASKRVDVQKKRFYLDVKQSTRGRFLKIAEVWIGRGRHDNIRKSKLTLSMSMAPDLRYCLGDFIDYYAHIGNGQGRTPDPRRRVADLASELIERDNRKYYLDLKENQRGRFLRIRQTVNRGHGSIGYYGQGIEQTIVLPAQGLIEFRDALSQLIDDYGDDEPERACARNHDESPELPEAASFRVDNKRFYFDVGSNRFGVFLKISEVRQPYRNTITVPLKAWARFGENFMRYEDEMRHIFSCHKENAGLINGQPGETQGL</sequence>
<dbReference type="GO" id="GO:0000981">
    <property type="term" value="F:DNA-binding transcription factor activity, RNA polymerase II-specific"/>
    <property type="evidence" value="ECO:0007669"/>
    <property type="project" value="TreeGrafter"/>
</dbReference>
<dbReference type="SMART" id="SM00712">
    <property type="entry name" value="PUR"/>
    <property type="match status" value="3"/>
</dbReference>
<evidence type="ECO:0000256" key="3">
    <source>
        <dbReference type="ARBA" id="ARBA00022990"/>
    </source>
</evidence>
<protein>
    <submittedName>
        <fullName evidence="9">Purine-rich element binding protein G</fullName>
    </submittedName>
</protein>
<keyword evidence="8" id="KW-0539">Nucleus</keyword>
<dbReference type="GO" id="GO:0032422">
    <property type="term" value="F:purine-rich negative regulatory element binding"/>
    <property type="evidence" value="ECO:0007669"/>
    <property type="project" value="InterPro"/>
</dbReference>
<dbReference type="Ensembl" id="ENSCCRT00020022303.1">
    <property type="protein sequence ID" value="ENSCCRP00020020305.1"/>
    <property type="gene ID" value="ENSCCRG00020009565.1"/>
</dbReference>
<dbReference type="Gene3D" id="3.30.2450.30">
    <property type="match status" value="1"/>
</dbReference>
<dbReference type="PANTHER" id="PTHR12611:SF3">
    <property type="entry name" value="PURINE-RICH ELEMENT-BINDING PROTEIN GAMMA"/>
    <property type="match status" value="1"/>
</dbReference>
<accession>A0A8C2D3U4</accession>
<keyword evidence="3" id="KW-0007">Acetylation</keyword>
<name>A0A8C2D3U4_CYPCA</name>
<evidence type="ECO:0000313" key="10">
    <source>
        <dbReference type="Proteomes" id="UP000694701"/>
    </source>
</evidence>
<reference evidence="9" key="1">
    <citation type="submission" date="2025-08" db="UniProtKB">
        <authorList>
            <consortium name="Ensembl"/>
        </authorList>
    </citation>
    <scope>IDENTIFICATION</scope>
</reference>
<proteinExistence type="inferred from homology"/>
<comment type="subcellular location">
    <subcellularLocation>
        <location evidence="1">Nucleus</location>
    </subcellularLocation>
</comment>
<dbReference type="FunFam" id="3.10.450.700:FF:000001">
    <property type="entry name" value="Purine-rich element binding protein A"/>
    <property type="match status" value="1"/>
</dbReference>
<evidence type="ECO:0000256" key="5">
    <source>
        <dbReference type="ARBA" id="ARBA00023125"/>
    </source>
</evidence>
<keyword evidence="7" id="KW-0804">Transcription</keyword>
<evidence type="ECO:0000256" key="2">
    <source>
        <dbReference type="ARBA" id="ARBA00009251"/>
    </source>
</evidence>
<evidence type="ECO:0000313" key="9">
    <source>
        <dbReference type="Ensembl" id="ENSCCRP00020020305.1"/>
    </source>
</evidence>
<dbReference type="Proteomes" id="UP000694701">
    <property type="component" value="Unplaced"/>
</dbReference>
<comment type="similarity">
    <text evidence="2">Belongs to the PUR DNA-binding protein family.</text>
</comment>
<dbReference type="Pfam" id="PF04845">
    <property type="entry name" value="PurA"/>
    <property type="match status" value="1"/>
</dbReference>
<evidence type="ECO:0000256" key="7">
    <source>
        <dbReference type="ARBA" id="ARBA00023163"/>
    </source>
</evidence>
<organism evidence="9 10">
    <name type="scientific">Cyprinus carpio</name>
    <name type="common">Common carp</name>
    <dbReference type="NCBI Taxonomy" id="7962"/>
    <lineage>
        <taxon>Eukaryota</taxon>
        <taxon>Metazoa</taxon>
        <taxon>Chordata</taxon>
        <taxon>Craniata</taxon>
        <taxon>Vertebrata</taxon>
        <taxon>Euteleostomi</taxon>
        <taxon>Actinopterygii</taxon>
        <taxon>Neopterygii</taxon>
        <taxon>Teleostei</taxon>
        <taxon>Ostariophysi</taxon>
        <taxon>Cypriniformes</taxon>
        <taxon>Cyprinidae</taxon>
        <taxon>Cyprininae</taxon>
        <taxon>Cyprinus</taxon>
    </lineage>
</organism>
<keyword evidence="6" id="KW-0010">Activator</keyword>
<dbReference type="PANTHER" id="PTHR12611">
    <property type="entry name" value="PUR-TRANSCRIPTIONAL ACTIVATOR"/>
    <property type="match status" value="1"/>
</dbReference>
<evidence type="ECO:0000256" key="1">
    <source>
        <dbReference type="ARBA" id="ARBA00004123"/>
    </source>
</evidence>
<keyword evidence="4" id="KW-0805">Transcription regulation</keyword>